<dbReference type="GO" id="GO:0005739">
    <property type="term" value="C:mitochondrion"/>
    <property type="evidence" value="ECO:0007669"/>
    <property type="project" value="TreeGrafter"/>
</dbReference>
<dbReference type="InterPro" id="IPR051207">
    <property type="entry name" value="ComplexI_NDUFA9_subunit"/>
</dbReference>
<sequence>MQIRNSSNDIKILKNPTTASLPRGTGGRSSFNGKVCTIFGCTGFLGKYIISPLAKTGTQIIIPHCGNNYEAARLKVNGDLGQIIFLPMDLRDEDVIRNSVKYSNVVINLIGRNWETKNYTYKDVHVDGAARIARICKESGVERLIHFSHLNASPQPKPIFKEGGSKVLKAKYYGEQAVKREFPNVTIIRPSLIYGSGDEFMQAYCYSRWRRVMNNLLLYKMGKECIKMPIHGKDVGIGVAACVEDPNTAGKTYQFVGEHAFILYDLMTWLIKKTNIHHKHINHVVVDSKYFFFYYTYLKILESMPGAPISRLCTECYEMDNTSDTVRPELPMLEDLGIKQANFEAMAEFEIKYYNRFAIQMVANRFNPYLPIPESVNDYNF</sequence>
<dbReference type="Gene3D" id="3.40.50.720">
    <property type="entry name" value="NAD(P)-binding Rossmann-like Domain"/>
    <property type="match status" value="1"/>
</dbReference>
<dbReference type="PANTHER" id="PTHR12126">
    <property type="entry name" value="NADH-UBIQUINONE OXIDOREDUCTASE 39 KDA SUBUNIT-RELATED"/>
    <property type="match status" value="1"/>
</dbReference>
<dbReference type="CTD" id="40272"/>
<dbReference type="InterPro" id="IPR001509">
    <property type="entry name" value="Epimerase_deHydtase"/>
</dbReference>
<gene>
    <name evidence="8" type="primary">LOC105364977</name>
</gene>
<accession>A0AAJ6YNK9</accession>
<evidence type="ECO:0000256" key="5">
    <source>
        <dbReference type="ARBA" id="ARBA00046455"/>
    </source>
</evidence>
<reference evidence="8" key="1">
    <citation type="submission" date="2025-08" db="UniProtKB">
        <authorList>
            <consortium name="RefSeq"/>
        </authorList>
    </citation>
    <scope>IDENTIFICATION</scope>
</reference>
<comment type="similarity">
    <text evidence="1">Belongs to the complex I NDUFA9 subunit family.</text>
</comment>
<dbReference type="CDD" id="cd05271">
    <property type="entry name" value="NDUFA9_like_SDR_a"/>
    <property type="match status" value="1"/>
</dbReference>
<evidence type="ECO:0000313" key="7">
    <source>
        <dbReference type="Proteomes" id="UP000695007"/>
    </source>
</evidence>
<comment type="subunit">
    <text evidence="5">Complex I is composed of 45 different subunits. This a component of the hydrophobic protein fraction. Interacts with BLOC1S1. Interacts with SLC2A4. Interacts with CLOCK. Interacts with RAB5IF.</text>
</comment>
<evidence type="ECO:0000256" key="3">
    <source>
        <dbReference type="ARBA" id="ARBA00042000"/>
    </source>
</evidence>
<dbReference type="InterPro" id="IPR036291">
    <property type="entry name" value="NAD(P)-bd_dom_sf"/>
</dbReference>
<organism evidence="7 8">
    <name type="scientific">Ceratosolen solmsi marchali</name>
    <dbReference type="NCBI Taxonomy" id="326594"/>
    <lineage>
        <taxon>Eukaryota</taxon>
        <taxon>Metazoa</taxon>
        <taxon>Ecdysozoa</taxon>
        <taxon>Arthropoda</taxon>
        <taxon>Hexapoda</taxon>
        <taxon>Insecta</taxon>
        <taxon>Pterygota</taxon>
        <taxon>Neoptera</taxon>
        <taxon>Endopterygota</taxon>
        <taxon>Hymenoptera</taxon>
        <taxon>Apocrita</taxon>
        <taxon>Proctotrupomorpha</taxon>
        <taxon>Chalcidoidea</taxon>
        <taxon>Agaonidae</taxon>
        <taxon>Agaoninae</taxon>
        <taxon>Ceratosolen</taxon>
    </lineage>
</organism>
<dbReference type="KEGG" id="csol:105364977"/>
<evidence type="ECO:0000256" key="1">
    <source>
        <dbReference type="ARBA" id="ARBA00038501"/>
    </source>
</evidence>
<evidence type="ECO:0000259" key="6">
    <source>
        <dbReference type="Pfam" id="PF01370"/>
    </source>
</evidence>
<feature type="domain" description="NAD-dependent epimerase/dehydratase" evidence="6">
    <location>
        <begin position="37"/>
        <end position="203"/>
    </location>
</feature>
<dbReference type="RefSeq" id="XP_011501325.1">
    <property type="nucleotide sequence ID" value="XM_011503023.1"/>
</dbReference>
<protein>
    <recommendedName>
        <fullName evidence="2">NADH dehydrogenase [ubiquinone] 1 alpha subcomplex subunit 9, mitochondrial</fullName>
    </recommendedName>
    <alternativeName>
        <fullName evidence="4">Complex I-39kD</fullName>
    </alternativeName>
    <alternativeName>
        <fullName evidence="3">NADH-ubiquinone oxidoreductase 39 kDa subunit</fullName>
    </alternativeName>
</protein>
<dbReference type="SUPFAM" id="SSF51735">
    <property type="entry name" value="NAD(P)-binding Rossmann-fold domains"/>
    <property type="match status" value="1"/>
</dbReference>
<dbReference type="GeneID" id="105364977"/>
<keyword evidence="7" id="KW-1185">Reference proteome</keyword>
<proteinExistence type="inferred from homology"/>
<evidence type="ECO:0000256" key="4">
    <source>
        <dbReference type="ARBA" id="ARBA00043145"/>
    </source>
</evidence>
<evidence type="ECO:0000256" key="2">
    <source>
        <dbReference type="ARBA" id="ARBA00040720"/>
    </source>
</evidence>
<dbReference type="AlphaFoldDB" id="A0AAJ6YNK9"/>
<name>A0AAJ6YNK9_9HYME</name>
<dbReference type="Proteomes" id="UP000695007">
    <property type="component" value="Unplaced"/>
</dbReference>
<dbReference type="PANTHER" id="PTHR12126:SF11">
    <property type="entry name" value="NADH DEHYDROGENASE [UBIQUINONE] 1 ALPHA SUBCOMPLEX SUBUNIT 9, MITOCHONDRIAL"/>
    <property type="match status" value="1"/>
</dbReference>
<dbReference type="GO" id="GO:0044877">
    <property type="term" value="F:protein-containing complex binding"/>
    <property type="evidence" value="ECO:0007669"/>
    <property type="project" value="TreeGrafter"/>
</dbReference>
<dbReference type="Pfam" id="PF01370">
    <property type="entry name" value="Epimerase"/>
    <property type="match status" value="1"/>
</dbReference>
<evidence type="ECO:0000313" key="8">
    <source>
        <dbReference type="RefSeq" id="XP_011501325.1"/>
    </source>
</evidence>